<feature type="region of interest" description="Interaction with substrate tRNA" evidence="10">
    <location>
        <begin position="38"/>
        <end position="41"/>
    </location>
</feature>
<evidence type="ECO:0000256" key="7">
    <source>
        <dbReference type="ARBA" id="ARBA00022840"/>
    </source>
</evidence>
<dbReference type="SUPFAM" id="SSF52540">
    <property type="entry name" value="P-loop containing nucleoside triphosphate hydrolases"/>
    <property type="match status" value="2"/>
</dbReference>
<evidence type="ECO:0000256" key="8">
    <source>
        <dbReference type="ARBA" id="ARBA00022842"/>
    </source>
</evidence>
<dbReference type="InterPro" id="IPR027417">
    <property type="entry name" value="P-loop_NTPase"/>
</dbReference>
<evidence type="ECO:0000256" key="12">
    <source>
        <dbReference type="RuleBase" id="RU003784"/>
    </source>
</evidence>
<dbReference type="AlphaFoldDB" id="A0A9X0PEU7"/>
<dbReference type="InterPro" id="IPR018022">
    <property type="entry name" value="IPT"/>
</dbReference>
<evidence type="ECO:0000256" key="5">
    <source>
        <dbReference type="ARBA" id="ARBA00022694"/>
    </source>
</evidence>
<dbReference type="GO" id="GO:0005524">
    <property type="term" value="F:ATP binding"/>
    <property type="evidence" value="ECO:0007669"/>
    <property type="project" value="UniProtKB-UniRule"/>
</dbReference>
<evidence type="ECO:0000256" key="6">
    <source>
        <dbReference type="ARBA" id="ARBA00022741"/>
    </source>
</evidence>
<keyword evidence="6 10" id="KW-0547">Nucleotide-binding</keyword>
<comment type="caution">
    <text evidence="14">The sequence shown here is derived from an EMBL/GenBank/DDBJ whole genome shotgun (WGS) entry which is preliminary data.</text>
</comment>
<keyword evidence="4 10" id="KW-0808">Transferase</keyword>
<evidence type="ECO:0000256" key="3">
    <source>
        <dbReference type="ARBA" id="ARBA00005842"/>
    </source>
</evidence>
<evidence type="ECO:0000256" key="10">
    <source>
        <dbReference type="HAMAP-Rule" id="MF_00185"/>
    </source>
</evidence>
<sequence length="318" mass="36462">MIGKKPFIVVIVGPTASGKTELGVELAKEIDGEVISGDSMQVYRGMDIGTAKVTESEMQGIPHHLINILNPDQTYSAYDFQQQARALITDITARGKTPIIVGGTGLYIQSVIYDYQFDKEEVSPEVAEKVQQKMEELKSYSNEALHEYLGTFDPQSFADIHPNNRQRVERAISYYLTTKKVLSNRKKSTQLTENYDTLLIGIEMSRDTLYVRINKRVDIMLSHGLLDEVQELIELGYESCQSMQAIGYKEIIPVVHNEIELNEAVDQLKQHSRNYAKRQMTWFKNKLNVHWLDREKMSLTSMLSELKTLINKRRNEHD</sequence>
<accession>A0A9X0PEU7</accession>
<comment type="function">
    <text evidence="2 10 12">Catalyzes the transfer of a dimethylallyl group onto the adenine at position 37 in tRNAs that read codons beginning with uridine, leading to the formation of N6-(dimethylallyl)adenosine (i(6)A).</text>
</comment>
<feature type="binding site" evidence="10">
    <location>
        <begin position="13"/>
        <end position="20"/>
    </location>
    <ligand>
        <name>ATP</name>
        <dbReference type="ChEBI" id="CHEBI:30616"/>
    </ligand>
</feature>
<keyword evidence="8 10" id="KW-0460">Magnesium</keyword>
<comment type="caution">
    <text evidence="10">Lacks conserved residue(s) required for the propagation of feature annotation.</text>
</comment>
<organism evidence="14 15">
    <name type="scientific">Staphylococcus coagulans</name>
    <dbReference type="NCBI Taxonomy" id="74706"/>
    <lineage>
        <taxon>Bacteria</taxon>
        <taxon>Bacillati</taxon>
        <taxon>Bacillota</taxon>
        <taxon>Bacilli</taxon>
        <taxon>Bacillales</taxon>
        <taxon>Staphylococcaceae</taxon>
        <taxon>Staphylococcus</taxon>
    </lineage>
</organism>
<dbReference type="EMBL" id="JABTCN010000016">
    <property type="protein sequence ID" value="MBA8776590.1"/>
    <property type="molecule type" value="Genomic_DNA"/>
</dbReference>
<evidence type="ECO:0000256" key="9">
    <source>
        <dbReference type="ARBA" id="ARBA00049563"/>
    </source>
</evidence>
<dbReference type="NCBIfam" id="TIGR00174">
    <property type="entry name" value="miaA"/>
    <property type="match status" value="1"/>
</dbReference>
<dbReference type="Gene3D" id="1.10.20.140">
    <property type="match status" value="1"/>
</dbReference>
<evidence type="ECO:0000256" key="4">
    <source>
        <dbReference type="ARBA" id="ARBA00022679"/>
    </source>
</evidence>
<comment type="cofactor">
    <cofactor evidence="1 10">
        <name>Mg(2+)</name>
        <dbReference type="ChEBI" id="CHEBI:18420"/>
    </cofactor>
</comment>
<dbReference type="Gene3D" id="3.40.50.300">
    <property type="entry name" value="P-loop containing nucleotide triphosphate hydrolases"/>
    <property type="match status" value="1"/>
</dbReference>
<dbReference type="InterPro" id="IPR039657">
    <property type="entry name" value="Dimethylallyltransferase"/>
</dbReference>
<dbReference type="EC" id="2.5.1.75" evidence="10"/>
<feature type="site" description="Interaction with substrate tRNA" evidence="10">
    <location>
        <position position="104"/>
    </location>
</feature>
<keyword evidence="5 10" id="KW-0819">tRNA processing</keyword>
<evidence type="ECO:0000256" key="2">
    <source>
        <dbReference type="ARBA" id="ARBA00003213"/>
    </source>
</evidence>
<comment type="subunit">
    <text evidence="10">Monomer.</text>
</comment>
<protein>
    <recommendedName>
        <fullName evidence="10">tRNA dimethylallyltransferase</fullName>
        <ecNumber evidence="10">2.5.1.75</ecNumber>
    </recommendedName>
    <alternativeName>
        <fullName evidence="10">Dimethylallyl diphosphate:tRNA dimethylallyltransferase</fullName>
        <shortName evidence="10">DMAPP:tRNA dimethylallyltransferase</shortName>
        <shortName evidence="10">DMATase</shortName>
    </alternativeName>
    <alternativeName>
        <fullName evidence="10">Isopentenyl-diphosphate:tRNA isopentenyltransferase</fullName>
        <shortName evidence="10">IPP transferase</shortName>
        <shortName evidence="10">IPPT</shortName>
        <shortName evidence="10">IPTase</shortName>
    </alternativeName>
</protein>
<feature type="binding site" evidence="10">
    <location>
        <begin position="15"/>
        <end position="20"/>
    </location>
    <ligand>
        <name>substrate</name>
    </ligand>
</feature>
<reference evidence="14 15" key="1">
    <citation type="journal article" date="2020" name="Access Microbiol">
        <title>Isolation and genome sequencing of Staphylococcus schleiferi subspecies coagulans from Antarctic seals.</title>
        <authorList>
            <person name="Foster G."/>
            <person name="Robb A."/>
            <person name="Paterson G.K."/>
        </authorList>
    </citation>
    <scope>NUCLEOTIDE SEQUENCE [LARGE SCALE GENOMIC DNA]</scope>
    <source>
        <strain evidence="14 15">M615/02/4</strain>
    </source>
</reference>
<feature type="region of interest" description="Interaction with substrate tRNA" evidence="10">
    <location>
        <begin position="166"/>
        <end position="170"/>
    </location>
</feature>
<comment type="catalytic activity">
    <reaction evidence="9 10 11">
        <text>adenosine(37) in tRNA + dimethylallyl diphosphate = N(6)-dimethylallyladenosine(37) in tRNA + diphosphate</text>
        <dbReference type="Rhea" id="RHEA:26482"/>
        <dbReference type="Rhea" id="RHEA-COMP:10162"/>
        <dbReference type="Rhea" id="RHEA-COMP:10375"/>
        <dbReference type="ChEBI" id="CHEBI:33019"/>
        <dbReference type="ChEBI" id="CHEBI:57623"/>
        <dbReference type="ChEBI" id="CHEBI:74411"/>
        <dbReference type="ChEBI" id="CHEBI:74415"/>
        <dbReference type="EC" id="2.5.1.75"/>
    </reaction>
</comment>
<evidence type="ECO:0000313" key="15">
    <source>
        <dbReference type="Proteomes" id="UP000524893"/>
    </source>
</evidence>
<keyword evidence="7 10" id="KW-0067">ATP-binding</keyword>
<evidence type="ECO:0000256" key="1">
    <source>
        <dbReference type="ARBA" id="ARBA00001946"/>
    </source>
</evidence>
<dbReference type="GO" id="GO:0006400">
    <property type="term" value="P:tRNA modification"/>
    <property type="evidence" value="ECO:0007669"/>
    <property type="project" value="TreeGrafter"/>
</dbReference>
<gene>
    <name evidence="10 14" type="primary">miaA</name>
    <name evidence="14" type="ORF">HR081_06605</name>
</gene>
<evidence type="ECO:0000256" key="13">
    <source>
        <dbReference type="RuleBase" id="RU003785"/>
    </source>
</evidence>
<name>A0A9X0PEU7_9STAP</name>
<dbReference type="HAMAP" id="MF_00185">
    <property type="entry name" value="IPP_trans"/>
    <property type="match status" value="1"/>
</dbReference>
<proteinExistence type="inferred from homology"/>
<dbReference type="Pfam" id="PF01715">
    <property type="entry name" value="IPPT"/>
    <property type="match status" value="1"/>
</dbReference>
<evidence type="ECO:0000313" key="14">
    <source>
        <dbReference type="EMBL" id="MBA8776590.1"/>
    </source>
</evidence>
<dbReference type="Proteomes" id="UP000524893">
    <property type="component" value="Unassembled WGS sequence"/>
</dbReference>
<dbReference type="PANTHER" id="PTHR11088:SF60">
    <property type="entry name" value="TRNA DIMETHYLALLYLTRANSFERASE"/>
    <property type="match status" value="1"/>
</dbReference>
<dbReference type="GO" id="GO:0052381">
    <property type="term" value="F:tRNA dimethylallyltransferase activity"/>
    <property type="evidence" value="ECO:0007669"/>
    <property type="project" value="UniProtKB-UniRule"/>
</dbReference>
<evidence type="ECO:0000256" key="11">
    <source>
        <dbReference type="RuleBase" id="RU003783"/>
    </source>
</evidence>
<dbReference type="RefSeq" id="WP_165544948.1">
    <property type="nucleotide sequence ID" value="NZ_JABTCN010000016.1"/>
</dbReference>
<comment type="similarity">
    <text evidence="3 10 13">Belongs to the IPP transferase family.</text>
</comment>
<dbReference type="PANTHER" id="PTHR11088">
    <property type="entry name" value="TRNA DIMETHYLALLYLTRANSFERASE"/>
    <property type="match status" value="1"/>
</dbReference>